<organism evidence="12 13">
    <name type="scientific">Digitaria exilis</name>
    <dbReference type="NCBI Taxonomy" id="1010633"/>
    <lineage>
        <taxon>Eukaryota</taxon>
        <taxon>Viridiplantae</taxon>
        <taxon>Streptophyta</taxon>
        <taxon>Embryophyta</taxon>
        <taxon>Tracheophyta</taxon>
        <taxon>Spermatophyta</taxon>
        <taxon>Magnoliopsida</taxon>
        <taxon>Liliopsida</taxon>
        <taxon>Poales</taxon>
        <taxon>Poaceae</taxon>
        <taxon>PACMAD clade</taxon>
        <taxon>Panicoideae</taxon>
        <taxon>Panicodae</taxon>
        <taxon>Paniceae</taxon>
        <taxon>Anthephorinae</taxon>
        <taxon>Digitaria</taxon>
    </lineage>
</organism>
<dbReference type="OrthoDB" id="272139at2759"/>
<keyword evidence="7" id="KW-0256">Endoplasmic reticulum</keyword>
<feature type="transmembrane region" description="Helical" evidence="11">
    <location>
        <begin position="796"/>
        <end position="815"/>
    </location>
</feature>
<dbReference type="InterPro" id="IPR002591">
    <property type="entry name" value="Phosphodiest/P_Trfase"/>
</dbReference>
<comment type="pathway">
    <text evidence="2">Glycolipid biosynthesis; glycosylphosphatidylinositol-anchor biosynthesis.</text>
</comment>
<evidence type="ECO:0000256" key="10">
    <source>
        <dbReference type="ARBA" id="ARBA00023180"/>
    </source>
</evidence>
<feature type="transmembrane region" description="Helical" evidence="11">
    <location>
        <begin position="926"/>
        <end position="947"/>
    </location>
</feature>
<evidence type="ECO:0000256" key="6">
    <source>
        <dbReference type="ARBA" id="ARBA00022692"/>
    </source>
</evidence>
<protein>
    <recommendedName>
        <fullName evidence="14">GPI ethanolamine phosphate transferase 3</fullName>
    </recommendedName>
</protein>
<dbReference type="EMBL" id="JACEFO010000662">
    <property type="protein sequence ID" value="KAF8762208.1"/>
    <property type="molecule type" value="Genomic_DNA"/>
</dbReference>
<evidence type="ECO:0000256" key="9">
    <source>
        <dbReference type="ARBA" id="ARBA00023136"/>
    </source>
</evidence>
<evidence type="ECO:0000256" key="11">
    <source>
        <dbReference type="SAM" id="Phobius"/>
    </source>
</evidence>
<name>A0A835KQL2_9POAL</name>
<dbReference type="GO" id="GO:0005789">
    <property type="term" value="C:endoplasmic reticulum membrane"/>
    <property type="evidence" value="ECO:0007669"/>
    <property type="project" value="UniProtKB-SubCell"/>
</dbReference>
<dbReference type="GO" id="GO:0006506">
    <property type="term" value="P:GPI anchor biosynthetic process"/>
    <property type="evidence" value="ECO:0007669"/>
    <property type="project" value="UniProtKB-UniPathway"/>
</dbReference>
<feature type="transmembrane region" description="Helical" evidence="11">
    <location>
        <begin position="542"/>
        <end position="562"/>
    </location>
</feature>
<feature type="transmembrane region" description="Helical" evidence="11">
    <location>
        <begin position="769"/>
        <end position="784"/>
    </location>
</feature>
<dbReference type="CDD" id="cd16023">
    <property type="entry name" value="GPI_EPT_3"/>
    <property type="match status" value="1"/>
</dbReference>
<keyword evidence="10" id="KW-0325">Glycoprotein</keyword>
<evidence type="ECO:0000313" key="13">
    <source>
        <dbReference type="Proteomes" id="UP000636709"/>
    </source>
</evidence>
<comment type="subcellular location">
    <subcellularLocation>
        <location evidence="1">Endoplasmic reticulum membrane</location>
        <topology evidence="1">Multi-pass membrane protein</topology>
    </subcellularLocation>
</comment>
<keyword evidence="8 11" id="KW-1133">Transmembrane helix</keyword>
<dbReference type="Gene3D" id="3.40.720.10">
    <property type="entry name" value="Alkaline Phosphatase, subunit A"/>
    <property type="match status" value="1"/>
</dbReference>
<feature type="transmembrane region" description="Helical" evidence="11">
    <location>
        <begin position="891"/>
        <end position="914"/>
    </location>
</feature>
<sequence length="948" mass="105043">MSPPASHRRRSQHLRWPLLFVAILAVHSLAVYLFTRGFLLTRTELDLHSSRDDRPPQGDVSAGCSSWPPPAVDRLVIVVLDALRFDFVAPSTFFPEKHPWMDKLPVLQELAANEKTSARIFKALADPPTTSLQRLKALTTGGLPTFIDVGNSFGAPAIVEDNIMHQLVKNGKRVVMMGDDTWIQLYPEHFNKSFPYPSFNVKDLDTVDNGVIEHLLPSLHKNDWDVLIAHFLGVDHAGHIFGVDSTPMIQKLEQYNQILEGVIDTLRSLSNPGGTHENNLLLVMGDHGQTLNGDHGGGTAEEVETSLFAWSPNTPPDAVLSVLDDSSCNADLNGEEVCISTMQQLDFAATISALLGIPFPFGSIGRVNPELYALSTGTWFNQKMGTDACTSQNDLEAWMSRYAEVLCVNCWQVKRYIDQYSATSVIGFPSEDLQHITNLYSRAQANSSASFRTTCSSEAGSQDKLEGKGSVLPQQIDAYTDFLQTFAKLSRSAWTEFDLWSMGIGLLLMILSVIIQACTLIKLNTICQPSDQKSHSSIIPKFSFAFALVVIRAASFLSNSYILAEGRVAHFLLATSCITGVWYSMVEGKFGVENLVFLLLNIFARFGIEIGMSKQLPAPAITKDHSVSAICKIFGVTSCETLLEIFPIISLAFVAYIVLKCLSQAICQRFLKYFALCATMASYVCIAFHWASETTLFSHAGIVQEFGRSLSPRFVYAIGGLSLVISALYRILGPTDHLRMNQRITILSAIMLCSWSPTILILLGRQGPVVALICMTGAWCIIKSQQRHQRESELSVAEPVLVIQWSLLAVCLFYLTGHWCTFDGLRYGAAFIGFDHFHIIRQGLLLSIDTFGVSHILPILSLPFIAMVWYNTTSKDNKLKDVILNNITQVLFMYGLITAIPATLTIICVTIQRRHLMVWGLFAPKYVFDAIGLLLTDLLICLASLYYN</sequence>
<gene>
    <name evidence="12" type="ORF">HU200_009760</name>
</gene>
<dbReference type="InterPro" id="IPR017850">
    <property type="entry name" value="Alkaline_phosphatase_core_sf"/>
</dbReference>
<evidence type="ECO:0000256" key="4">
    <source>
        <dbReference type="ARBA" id="ARBA00022502"/>
    </source>
</evidence>
<dbReference type="InterPro" id="IPR037675">
    <property type="entry name" value="PIG-O_N"/>
</dbReference>
<feature type="transmembrane region" description="Helical" evidence="11">
    <location>
        <begin position="851"/>
        <end position="870"/>
    </location>
</feature>
<feature type="transmembrane region" description="Helical" evidence="11">
    <location>
        <begin position="744"/>
        <end position="763"/>
    </location>
</feature>
<comment type="similarity">
    <text evidence="3">Belongs to the PIGG/PIGN/PIGO family. PIGO subfamily.</text>
</comment>
<feature type="transmembrane region" description="Helical" evidence="11">
    <location>
        <begin position="595"/>
        <end position="613"/>
    </location>
</feature>
<feature type="transmembrane region" description="Helical" evidence="11">
    <location>
        <begin position="670"/>
        <end position="691"/>
    </location>
</feature>
<evidence type="ECO:0000256" key="8">
    <source>
        <dbReference type="ARBA" id="ARBA00022989"/>
    </source>
</evidence>
<keyword evidence="4" id="KW-0337">GPI-anchor biosynthesis</keyword>
<reference evidence="12" key="1">
    <citation type="submission" date="2020-07" db="EMBL/GenBank/DDBJ databases">
        <title>Genome sequence and genetic diversity analysis of an under-domesticated orphan crop, white fonio (Digitaria exilis).</title>
        <authorList>
            <person name="Bennetzen J.L."/>
            <person name="Chen S."/>
            <person name="Ma X."/>
            <person name="Wang X."/>
            <person name="Yssel A.E.J."/>
            <person name="Chaluvadi S.R."/>
            <person name="Johnson M."/>
            <person name="Gangashetty P."/>
            <person name="Hamidou F."/>
            <person name="Sanogo M.D."/>
            <person name="Zwaenepoel A."/>
            <person name="Wallace J."/>
            <person name="Van De Peer Y."/>
            <person name="Van Deynze A."/>
        </authorList>
    </citation>
    <scope>NUCLEOTIDE SEQUENCE</scope>
    <source>
        <tissue evidence="12">Leaves</tissue>
    </source>
</reference>
<dbReference type="InterPro" id="IPR039524">
    <property type="entry name" value="PIGO/GPI13"/>
</dbReference>
<dbReference type="AlphaFoldDB" id="A0A835KQL2"/>
<feature type="transmembrane region" description="Helical" evidence="11">
    <location>
        <begin position="16"/>
        <end position="35"/>
    </location>
</feature>
<dbReference type="PANTHER" id="PTHR23071:SF1">
    <property type="entry name" value="GPI ETHANOLAMINE PHOSPHATE TRANSFERASE 3"/>
    <property type="match status" value="1"/>
</dbReference>
<keyword evidence="5" id="KW-0808">Transferase</keyword>
<dbReference type="UniPathway" id="UPA00196"/>
<evidence type="ECO:0000256" key="7">
    <source>
        <dbReference type="ARBA" id="ARBA00022824"/>
    </source>
</evidence>
<keyword evidence="13" id="KW-1185">Reference proteome</keyword>
<dbReference type="SUPFAM" id="SSF53649">
    <property type="entry name" value="Alkaline phosphatase-like"/>
    <property type="match status" value="1"/>
</dbReference>
<evidence type="ECO:0000313" key="12">
    <source>
        <dbReference type="EMBL" id="KAF8762208.1"/>
    </source>
</evidence>
<feature type="transmembrane region" description="Helical" evidence="11">
    <location>
        <begin position="633"/>
        <end position="658"/>
    </location>
</feature>
<dbReference type="Pfam" id="PF01663">
    <property type="entry name" value="Phosphodiest"/>
    <property type="match status" value="1"/>
</dbReference>
<evidence type="ECO:0000256" key="1">
    <source>
        <dbReference type="ARBA" id="ARBA00004477"/>
    </source>
</evidence>
<evidence type="ECO:0000256" key="2">
    <source>
        <dbReference type="ARBA" id="ARBA00004687"/>
    </source>
</evidence>
<feature type="transmembrane region" description="Helical" evidence="11">
    <location>
        <begin position="568"/>
        <end position="586"/>
    </location>
</feature>
<feature type="transmembrane region" description="Helical" evidence="11">
    <location>
        <begin position="714"/>
        <end position="732"/>
    </location>
</feature>
<evidence type="ECO:0000256" key="5">
    <source>
        <dbReference type="ARBA" id="ARBA00022679"/>
    </source>
</evidence>
<keyword evidence="9 11" id="KW-0472">Membrane</keyword>
<dbReference type="PANTHER" id="PTHR23071">
    <property type="entry name" value="PHOSPHATIDYLINOSITOL GLYCAN"/>
    <property type="match status" value="1"/>
</dbReference>
<dbReference type="GO" id="GO:0051377">
    <property type="term" value="F:mannose-ethanolamine phosphotransferase activity"/>
    <property type="evidence" value="ECO:0007669"/>
    <property type="project" value="InterPro"/>
</dbReference>
<comment type="caution">
    <text evidence="12">The sequence shown here is derived from an EMBL/GenBank/DDBJ whole genome shotgun (WGS) entry which is preliminary data.</text>
</comment>
<evidence type="ECO:0008006" key="14">
    <source>
        <dbReference type="Google" id="ProtNLM"/>
    </source>
</evidence>
<accession>A0A835KQL2</accession>
<keyword evidence="6 11" id="KW-0812">Transmembrane</keyword>
<evidence type="ECO:0000256" key="3">
    <source>
        <dbReference type="ARBA" id="ARBA00008695"/>
    </source>
</evidence>
<feature type="transmembrane region" description="Helical" evidence="11">
    <location>
        <begin position="499"/>
        <end position="521"/>
    </location>
</feature>
<dbReference type="Proteomes" id="UP000636709">
    <property type="component" value="Unassembled WGS sequence"/>
</dbReference>
<proteinExistence type="inferred from homology"/>